<evidence type="ECO:0008006" key="4">
    <source>
        <dbReference type="Google" id="ProtNLM"/>
    </source>
</evidence>
<evidence type="ECO:0000313" key="2">
    <source>
        <dbReference type="EMBL" id="VDN33444.1"/>
    </source>
</evidence>
<sequence length="267" mass="30816">MAPRLCRGRGCPRFAGITLTYLLSLLFLQKAPEAEAAVVLEDLSILPTFNVGMRSQIKHPETKALVAKVVSAEVRYTTEQINVRIQYEALTNEFYANCFLNGSDFMAEFIRYKLRIRRRASEYMADIYIKRRRQYGLFMLSFKLEPRKFTDRLMVQYAVNLQDSGNRAVTKGCPSSFHIFPSIKTMLIQFLVEEFTPMHIHWEKIIVFKRVHVRATGVSLIHLPLLVVTRKPFKATFLTLWSFQDFVGSFGTDGFLRLQGSTVSPKR</sequence>
<reference evidence="2 3" key="1">
    <citation type="submission" date="2018-11" db="EMBL/GenBank/DDBJ databases">
        <authorList>
            <consortium name="Pathogen Informatics"/>
        </authorList>
    </citation>
    <scope>NUCLEOTIDE SEQUENCE [LARGE SCALE GENOMIC DNA]</scope>
</reference>
<dbReference type="Proteomes" id="UP000281553">
    <property type="component" value="Unassembled WGS sequence"/>
</dbReference>
<evidence type="ECO:0000256" key="1">
    <source>
        <dbReference type="SAM" id="SignalP"/>
    </source>
</evidence>
<name>A0A3P7MUP9_DIBLA</name>
<keyword evidence="1" id="KW-0732">Signal</keyword>
<protein>
    <recommendedName>
        <fullName evidence="4">VIT domain-containing protein</fullName>
    </recommendedName>
</protein>
<feature type="chain" id="PRO_5018072816" description="VIT domain-containing protein" evidence="1">
    <location>
        <begin position="37"/>
        <end position="267"/>
    </location>
</feature>
<dbReference type="OrthoDB" id="6264252at2759"/>
<gene>
    <name evidence="2" type="ORF">DILT_LOCUS16239</name>
</gene>
<proteinExistence type="predicted"/>
<dbReference type="EMBL" id="UYRU01083758">
    <property type="protein sequence ID" value="VDN33444.1"/>
    <property type="molecule type" value="Genomic_DNA"/>
</dbReference>
<dbReference type="AlphaFoldDB" id="A0A3P7MUP9"/>
<accession>A0A3P7MUP9</accession>
<organism evidence="2 3">
    <name type="scientific">Dibothriocephalus latus</name>
    <name type="common">Fish tapeworm</name>
    <name type="synonym">Diphyllobothrium latum</name>
    <dbReference type="NCBI Taxonomy" id="60516"/>
    <lineage>
        <taxon>Eukaryota</taxon>
        <taxon>Metazoa</taxon>
        <taxon>Spiralia</taxon>
        <taxon>Lophotrochozoa</taxon>
        <taxon>Platyhelminthes</taxon>
        <taxon>Cestoda</taxon>
        <taxon>Eucestoda</taxon>
        <taxon>Diphyllobothriidea</taxon>
        <taxon>Diphyllobothriidae</taxon>
        <taxon>Dibothriocephalus</taxon>
    </lineage>
</organism>
<feature type="signal peptide" evidence="1">
    <location>
        <begin position="1"/>
        <end position="36"/>
    </location>
</feature>
<evidence type="ECO:0000313" key="3">
    <source>
        <dbReference type="Proteomes" id="UP000281553"/>
    </source>
</evidence>
<keyword evidence="3" id="KW-1185">Reference proteome</keyword>